<dbReference type="AlphaFoldDB" id="A0AAW2I5G5"/>
<name>A0AAW2I5G5_9NEOP</name>
<organism evidence="3">
    <name type="scientific">Menopon gallinae</name>
    <name type="common">poultry shaft louse</name>
    <dbReference type="NCBI Taxonomy" id="328185"/>
    <lineage>
        <taxon>Eukaryota</taxon>
        <taxon>Metazoa</taxon>
        <taxon>Ecdysozoa</taxon>
        <taxon>Arthropoda</taxon>
        <taxon>Hexapoda</taxon>
        <taxon>Insecta</taxon>
        <taxon>Pterygota</taxon>
        <taxon>Neoptera</taxon>
        <taxon>Paraneoptera</taxon>
        <taxon>Psocodea</taxon>
        <taxon>Troctomorpha</taxon>
        <taxon>Phthiraptera</taxon>
        <taxon>Amblycera</taxon>
        <taxon>Menoponidae</taxon>
        <taxon>Menopon</taxon>
    </lineage>
</organism>
<evidence type="ECO:0000256" key="2">
    <source>
        <dbReference type="SAM" id="MobiDB-lite"/>
    </source>
</evidence>
<dbReference type="InterPro" id="IPR007531">
    <property type="entry name" value="Dysbindin"/>
</dbReference>
<feature type="region of interest" description="Disordered" evidence="2">
    <location>
        <begin position="212"/>
        <end position="232"/>
    </location>
</feature>
<dbReference type="GO" id="GO:0005737">
    <property type="term" value="C:cytoplasm"/>
    <property type="evidence" value="ECO:0007669"/>
    <property type="project" value="InterPro"/>
</dbReference>
<evidence type="ECO:0008006" key="4">
    <source>
        <dbReference type="Google" id="ProtNLM"/>
    </source>
</evidence>
<feature type="compositionally biased region" description="Basic and acidic residues" evidence="2">
    <location>
        <begin position="219"/>
        <end position="232"/>
    </location>
</feature>
<dbReference type="PANTHER" id="PTHR16294">
    <property type="entry name" value="DYSTROBREVIN BINDING PROTEIN 1 DYSBINDIN"/>
    <property type="match status" value="1"/>
</dbReference>
<evidence type="ECO:0000313" key="3">
    <source>
        <dbReference type="EMBL" id="KAL0276937.1"/>
    </source>
</evidence>
<gene>
    <name evidence="3" type="ORF">PYX00_004395</name>
</gene>
<proteinExistence type="inferred from homology"/>
<comment type="caution">
    <text evidence="3">The sequence shown here is derived from an EMBL/GenBank/DDBJ whole genome shotgun (WGS) entry which is preliminary data.</text>
</comment>
<comment type="similarity">
    <text evidence="1">Belongs to the dysbindin family.</text>
</comment>
<evidence type="ECO:0000256" key="1">
    <source>
        <dbReference type="ARBA" id="ARBA00008686"/>
    </source>
</evidence>
<reference evidence="3" key="1">
    <citation type="journal article" date="2024" name="Gigascience">
        <title>Chromosome-level genome of the poultry shaft louse Menopon gallinae provides insight into the host-switching and adaptive evolution of parasitic lice.</title>
        <authorList>
            <person name="Xu Y."/>
            <person name="Ma L."/>
            <person name="Liu S."/>
            <person name="Liang Y."/>
            <person name="Liu Q."/>
            <person name="He Z."/>
            <person name="Tian L."/>
            <person name="Duan Y."/>
            <person name="Cai W."/>
            <person name="Li H."/>
            <person name="Song F."/>
        </authorList>
    </citation>
    <scope>NUCLEOTIDE SEQUENCE</scope>
    <source>
        <strain evidence="3">Cailab_2023a</strain>
    </source>
</reference>
<protein>
    <recommendedName>
        <fullName evidence="4">Dysbindin</fullName>
    </recommendedName>
</protein>
<dbReference type="PANTHER" id="PTHR16294:SF6">
    <property type="entry name" value="DYNAMIN N-TERMINAL DOMAIN-CONTAINING PROTEIN"/>
    <property type="match status" value="1"/>
</dbReference>
<sequence>MFDRLRHKFHSVQENLTASIRGLSSAEPQNRSQIPRFSDDVNLNAGTEILENYQTCWAELHEAAQENASKAQEVDQLIGKLHKRLQKQSRDIGQTGTILTRLPEVIYSVTELTERIASLEALFDSVENALIQFEDLVEIRELQDRQLDHRFQLALYKEKKLSMLQSFRINMTEKHAEKLKRHELKQLKLMKERQEAFEDQFKHDMEVYKETSTIPKIDTSSDKDDGKLEDIKLEPEDHKVLDEFLRDSTPESS</sequence>
<accession>A0AAW2I5G5</accession>
<dbReference type="EMBL" id="JARGDH010000002">
    <property type="protein sequence ID" value="KAL0276937.1"/>
    <property type="molecule type" value="Genomic_DNA"/>
</dbReference>